<proteinExistence type="predicted"/>
<evidence type="ECO:0000256" key="2">
    <source>
        <dbReference type="SAM" id="MobiDB-lite"/>
    </source>
</evidence>
<feature type="compositionally biased region" description="Polar residues" evidence="2">
    <location>
        <begin position="275"/>
        <end position="284"/>
    </location>
</feature>
<feature type="compositionally biased region" description="Polar residues" evidence="2">
    <location>
        <begin position="223"/>
        <end position="238"/>
    </location>
</feature>
<feature type="region of interest" description="Disordered" evidence="2">
    <location>
        <begin position="643"/>
        <end position="857"/>
    </location>
</feature>
<gene>
    <name evidence="3" type="ORF">D9C73_007681</name>
</gene>
<feature type="region of interest" description="Disordered" evidence="2">
    <location>
        <begin position="97"/>
        <end position="117"/>
    </location>
</feature>
<keyword evidence="4" id="KW-1185">Reference proteome</keyword>
<feature type="compositionally biased region" description="Polar residues" evidence="2">
    <location>
        <begin position="672"/>
        <end position="681"/>
    </location>
</feature>
<dbReference type="STRING" id="240159.A0A4U5UHG0"/>
<organism evidence="3 4">
    <name type="scientific">Collichthys lucidus</name>
    <name type="common">Big head croaker</name>
    <name type="synonym">Sciaena lucida</name>
    <dbReference type="NCBI Taxonomy" id="240159"/>
    <lineage>
        <taxon>Eukaryota</taxon>
        <taxon>Metazoa</taxon>
        <taxon>Chordata</taxon>
        <taxon>Craniata</taxon>
        <taxon>Vertebrata</taxon>
        <taxon>Euteleostomi</taxon>
        <taxon>Actinopterygii</taxon>
        <taxon>Neopterygii</taxon>
        <taxon>Teleostei</taxon>
        <taxon>Neoteleostei</taxon>
        <taxon>Acanthomorphata</taxon>
        <taxon>Eupercaria</taxon>
        <taxon>Sciaenidae</taxon>
        <taxon>Collichthys</taxon>
    </lineage>
</organism>
<dbReference type="AlphaFoldDB" id="A0A4U5UHG0"/>
<feature type="compositionally biased region" description="Basic and acidic residues" evidence="2">
    <location>
        <begin position="264"/>
        <end position="274"/>
    </location>
</feature>
<feature type="region of interest" description="Disordered" evidence="2">
    <location>
        <begin position="264"/>
        <end position="284"/>
    </location>
</feature>
<evidence type="ECO:0000313" key="3">
    <source>
        <dbReference type="EMBL" id="TKS73601.1"/>
    </source>
</evidence>
<reference evidence="3 4" key="1">
    <citation type="submission" date="2019-01" db="EMBL/GenBank/DDBJ databases">
        <title>Genome Assembly of Collichthys lucidus.</title>
        <authorList>
            <person name="Cai M."/>
            <person name="Xiao S."/>
        </authorList>
    </citation>
    <scope>NUCLEOTIDE SEQUENCE [LARGE SCALE GENOMIC DNA]</scope>
    <source>
        <strain evidence="3">JT15FE1705JMU</strain>
        <tissue evidence="3">Muscle</tissue>
    </source>
</reference>
<feature type="compositionally biased region" description="Polar residues" evidence="2">
    <location>
        <begin position="790"/>
        <end position="803"/>
    </location>
</feature>
<evidence type="ECO:0000256" key="1">
    <source>
        <dbReference type="SAM" id="Coils"/>
    </source>
</evidence>
<evidence type="ECO:0000313" key="4">
    <source>
        <dbReference type="Proteomes" id="UP000298787"/>
    </source>
</evidence>
<keyword evidence="1" id="KW-0175">Coiled coil</keyword>
<sequence>MWGDEDCSLSHTKGSHSLDLGGHSKMFRPSCRSSSPFSLTDLDMWDTKSRFTAQTSAWCGMATVSGTGFMSKVSTSTSGSTGAFRQNDPGLRKWQSLSHLTPETPTRSFPPSPGAELRAARGASSFRQSEVGQWLQDAHERLDTQLERLTTRNSQLRYNISTAQLLDTKHKLPEVVSALEQEREVAELSQFEKSRERGELHEKVLQLEKDLMQMRSNLDRGSNDQPTERTGSSPVNQEDFNRQERQKVDTELCKLREALRDAEARAKTQEEERNQAIQKLQTSTETQRALLNQIEEMNQKFSHTRLNHSEVQQQLSEANNKISEACLEKAILSTQVLKLQDDIRELKASKWPQSDKDRLIQEKTDLYQMSQVLGTEGCGVIQDQDNKQNQDTALTKEQSKDLREENEELTRELEMIKQKLNTSESQLQEITAERVTNSKRVTDLEAECSQLIREKEELLNKMNEGRHEELTEIKDKCCQLRESVESLELEKVKLQDRCSCLEAEVLEKEEKLHLCKEEYQKQDAVRVQSIDELKAVVTHWTEKWQKAALTLQSTQEELEQLKKDKSRNELQTETNLTSEIEKLKREGQKDKEEIENLQQQKANMEAVLTKAKKESNSLLKVELDACKQELELERNRSQALLHRYGESSVQTQDRETATDLSQSSLLWEPPSHSCSSQNKPPQASERGQDDDEGQASVPPSDSLSTQPEESKRSANQLQQEKTSAVQKLQTFRQLHQVKDEKPSVEAGKDKTVSPVHLEAEQQRRMVTEQLKSLFKEREGKEVGKVDSRSAPAQTAASSLQDRTPASKVMRGSVDRRSWQQGSGLMPVFEEDEENSDWPGDEVPTEEDVHDQNQQMSAMSAEISSLKAKHVNLLQATVEPNLSHCSDETDLQKKKSAPSLYPDGIFLAELVDICSPDEDEEDS</sequence>
<feature type="compositionally biased region" description="Polar residues" evidence="2">
    <location>
        <begin position="697"/>
        <end position="733"/>
    </location>
</feature>
<feature type="region of interest" description="Disordered" evidence="2">
    <location>
        <begin position="382"/>
        <end position="402"/>
    </location>
</feature>
<feature type="compositionally biased region" description="Basic and acidic residues" evidence="2">
    <location>
        <begin position="773"/>
        <end position="787"/>
    </location>
</feature>
<feature type="compositionally biased region" description="Polar residues" evidence="2">
    <location>
        <begin position="387"/>
        <end position="396"/>
    </location>
</feature>
<name>A0A4U5UHG0_COLLU</name>
<accession>A0A4U5UHG0</accession>
<feature type="compositionally biased region" description="Polar residues" evidence="2">
    <location>
        <begin position="97"/>
        <end position="107"/>
    </location>
</feature>
<dbReference type="Proteomes" id="UP000298787">
    <property type="component" value="Chromosome 7"/>
</dbReference>
<feature type="compositionally biased region" description="Acidic residues" evidence="2">
    <location>
        <begin position="828"/>
        <end position="848"/>
    </location>
</feature>
<dbReference type="EMBL" id="CM014084">
    <property type="protein sequence ID" value="TKS73601.1"/>
    <property type="molecule type" value="Genomic_DNA"/>
</dbReference>
<feature type="coiled-coil region" evidence="1">
    <location>
        <begin position="544"/>
        <end position="636"/>
    </location>
</feature>
<feature type="region of interest" description="Disordered" evidence="2">
    <location>
        <begin position="217"/>
        <end position="247"/>
    </location>
</feature>
<feature type="compositionally biased region" description="Basic and acidic residues" evidence="2">
    <location>
        <begin position="736"/>
        <end position="766"/>
    </location>
</feature>
<protein>
    <submittedName>
        <fullName evidence="3">Uncharacterized protein</fullName>
    </submittedName>
</protein>